<proteinExistence type="predicted"/>
<name>A0A5B7JMS2_PORTR</name>
<evidence type="ECO:0000313" key="2">
    <source>
        <dbReference type="Proteomes" id="UP000324222"/>
    </source>
</evidence>
<accession>A0A5B7JMS2</accession>
<evidence type="ECO:0000313" key="1">
    <source>
        <dbReference type="EMBL" id="MPC98100.1"/>
    </source>
</evidence>
<comment type="caution">
    <text evidence="1">The sequence shown here is derived from an EMBL/GenBank/DDBJ whole genome shotgun (WGS) entry which is preliminary data.</text>
</comment>
<keyword evidence="2" id="KW-1185">Reference proteome</keyword>
<protein>
    <submittedName>
        <fullName evidence="1">Uncharacterized protein</fullName>
    </submittedName>
</protein>
<dbReference type="AlphaFoldDB" id="A0A5B7JMS2"/>
<gene>
    <name evidence="1" type="ORF">E2C01_093453</name>
</gene>
<reference evidence="1 2" key="1">
    <citation type="submission" date="2019-05" db="EMBL/GenBank/DDBJ databases">
        <title>Another draft genome of Portunus trituberculatus and its Hox gene families provides insights of decapod evolution.</title>
        <authorList>
            <person name="Jeong J.-H."/>
            <person name="Song I."/>
            <person name="Kim S."/>
            <person name="Choi T."/>
            <person name="Kim D."/>
            <person name="Ryu S."/>
            <person name="Kim W."/>
        </authorList>
    </citation>
    <scope>NUCLEOTIDE SEQUENCE [LARGE SCALE GENOMIC DNA]</scope>
    <source>
        <tissue evidence="1">Muscle</tissue>
    </source>
</reference>
<dbReference type="EMBL" id="VSRR010112625">
    <property type="protein sequence ID" value="MPC98100.1"/>
    <property type="molecule type" value="Genomic_DNA"/>
</dbReference>
<dbReference type="Proteomes" id="UP000324222">
    <property type="component" value="Unassembled WGS sequence"/>
</dbReference>
<sequence>MAGINSHNGLEETIAEVIKELYGEEVPRIADSVVKGVPQPCAEHRDNEHTCVSQPFSYHPCQKSLSAGKSGFHARATSYTNISLNIHTMPSDAPITYTVI</sequence>
<organism evidence="1 2">
    <name type="scientific">Portunus trituberculatus</name>
    <name type="common">Swimming crab</name>
    <name type="synonym">Neptunus trituberculatus</name>
    <dbReference type="NCBI Taxonomy" id="210409"/>
    <lineage>
        <taxon>Eukaryota</taxon>
        <taxon>Metazoa</taxon>
        <taxon>Ecdysozoa</taxon>
        <taxon>Arthropoda</taxon>
        <taxon>Crustacea</taxon>
        <taxon>Multicrustacea</taxon>
        <taxon>Malacostraca</taxon>
        <taxon>Eumalacostraca</taxon>
        <taxon>Eucarida</taxon>
        <taxon>Decapoda</taxon>
        <taxon>Pleocyemata</taxon>
        <taxon>Brachyura</taxon>
        <taxon>Eubrachyura</taxon>
        <taxon>Portunoidea</taxon>
        <taxon>Portunidae</taxon>
        <taxon>Portuninae</taxon>
        <taxon>Portunus</taxon>
    </lineage>
</organism>